<accession>A0A0D3F9G7</accession>
<evidence type="ECO:0000256" key="1">
    <source>
        <dbReference type="SAM" id="MobiDB-lite"/>
    </source>
</evidence>
<reference evidence="2" key="2">
    <citation type="submission" date="2015-03" db="UniProtKB">
        <authorList>
            <consortium name="EnsemblPlants"/>
        </authorList>
    </citation>
    <scope>IDENTIFICATION</scope>
</reference>
<evidence type="ECO:0008006" key="4">
    <source>
        <dbReference type="Google" id="ProtNLM"/>
    </source>
</evidence>
<proteinExistence type="predicted"/>
<dbReference type="Gramene" id="OBART02G29510.1">
    <property type="protein sequence ID" value="OBART02G29510.1"/>
    <property type="gene ID" value="OBART02G29510"/>
</dbReference>
<keyword evidence="3" id="KW-1185">Reference proteome</keyword>
<feature type="compositionally biased region" description="Acidic residues" evidence="1">
    <location>
        <begin position="1"/>
        <end position="16"/>
    </location>
</feature>
<dbReference type="AlphaFoldDB" id="A0A0D3F9G7"/>
<feature type="region of interest" description="Disordered" evidence="1">
    <location>
        <begin position="1"/>
        <end position="40"/>
    </location>
</feature>
<evidence type="ECO:0000313" key="3">
    <source>
        <dbReference type="Proteomes" id="UP000026960"/>
    </source>
</evidence>
<reference evidence="2" key="1">
    <citation type="journal article" date="2009" name="Rice">
        <title>De Novo Next Generation Sequencing of Plant Genomes.</title>
        <authorList>
            <person name="Rounsley S."/>
            <person name="Marri P.R."/>
            <person name="Yu Y."/>
            <person name="He R."/>
            <person name="Sisneros N."/>
            <person name="Goicoechea J.L."/>
            <person name="Lee S.J."/>
            <person name="Angelova A."/>
            <person name="Kudrna D."/>
            <person name="Luo M."/>
            <person name="Affourtit J."/>
            <person name="Desany B."/>
            <person name="Knight J."/>
            <person name="Niazi F."/>
            <person name="Egholm M."/>
            <person name="Wing R.A."/>
        </authorList>
    </citation>
    <scope>NUCLEOTIDE SEQUENCE [LARGE SCALE GENOMIC DNA]</scope>
    <source>
        <strain evidence="2">cv. IRGC 105608</strain>
    </source>
</reference>
<dbReference type="HOGENOM" id="CLU_2267864_0_0_1"/>
<protein>
    <recommendedName>
        <fullName evidence="4">DUF834 domain-containing protein</fullName>
    </recommendedName>
</protein>
<dbReference type="Proteomes" id="UP000026960">
    <property type="component" value="Chromosome 2"/>
</dbReference>
<name>A0A0D3F9G7_9ORYZ</name>
<organism evidence="2">
    <name type="scientific">Oryza barthii</name>
    <dbReference type="NCBI Taxonomy" id="65489"/>
    <lineage>
        <taxon>Eukaryota</taxon>
        <taxon>Viridiplantae</taxon>
        <taxon>Streptophyta</taxon>
        <taxon>Embryophyta</taxon>
        <taxon>Tracheophyta</taxon>
        <taxon>Spermatophyta</taxon>
        <taxon>Magnoliopsida</taxon>
        <taxon>Liliopsida</taxon>
        <taxon>Poales</taxon>
        <taxon>Poaceae</taxon>
        <taxon>BOP clade</taxon>
        <taxon>Oryzoideae</taxon>
        <taxon>Oryzeae</taxon>
        <taxon>Oryzinae</taxon>
        <taxon>Oryza</taxon>
    </lineage>
</organism>
<sequence length="103" mass="10653">MGEGEGAGEGEGPDDIDAGKLVGDKAKPTSSRGRGDAPPPCCLRFLAMKPMVEVGTGLLVEIDANQAGIKVDRRLGKELEGGSGESIWHERSKGGADEDHHGS</sequence>
<dbReference type="EnsemblPlants" id="OBART02G29510.1">
    <property type="protein sequence ID" value="OBART02G29510.1"/>
    <property type="gene ID" value="OBART02G29510"/>
</dbReference>
<evidence type="ECO:0000313" key="2">
    <source>
        <dbReference type="EnsemblPlants" id="OBART02G29510.1"/>
    </source>
</evidence>
<dbReference type="PaxDb" id="65489-OBART02G29510.1"/>
<feature type="compositionally biased region" description="Basic and acidic residues" evidence="1">
    <location>
        <begin position="87"/>
        <end position="103"/>
    </location>
</feature>
<feature type="region of interest" description="Disordered" evidence="1">
    <location>
        <begin position="76"/>
        <end position="103"/>
    </location>
</feature>